<feature type="transmembrane region" description="Helical" evidence="9">
    <location>
        <begin position="465"/>
        <end position="483"/>
    </location>
</feature>
<accession>A0A418AQX8</accession>
<feature type="transmembrane region" description="Helical" evidence="9">
    <location>
        <begin position="87"/>
        <end position="108"/>
    </location>
</feature>
<proteinExistence type="inferred from homology"/>
<feature type="transmembrane region" description="Helical" evidence="9">
    <location>
        <begin position="243"/>
        <end position="265"/>
    </location>
</feature>
<evidence type="ECO:0000256" key="2">
    <source>
        <dbReference type="ARBA" id="ARBA00008873"/>
    </source>
</evidence>
<feature type="transmembrane region" description="Helical" evidence="9">
    <location>
        <begin position="301"/>
        <end position="324"/>
    </location>
</feature>
<feature type="domain" description="Cation efflux protein transmembrane" evidence="10">
    <location>
        <begin position="362"/>
        <end position="563"/>
    </location>
</feature>
<evidence type="ECO:0000259" key="10">
    <source>
        <dbReference type="Pfam" id="PF01545"/>
    </source>
</evidence>
<keyword evidence="7 9" id="KW-0472">Membrane</keyword>
<dbReference type="GO" id="GO:0005794">
    <property type="term" value="C:Golgi apparatus"/>
    <property type="evidence" value="ECO:0007669"/>
    <property type="project" value="TreeGrafter"/>
</dbReference>
<protein>
    <recommendedName>
        <fullName evidence="10">Cation efflux protein transmembrane domain-containing protein</fullName>
    </recommendedName>
</protein>
<evidence type="ECO:0000256" key="4">
    <source>
        <dbReference type="ARBA" id="ARBA00022692"/>
    </source>
</evidence>
<reference evidence="11 12" key="1">
    <citation type="submission" date="2018-08" db="EMBL/GenBank/DDBJ databases">
        <title>Aphanomyces genome sequencing and annotation.</title>
        <authorList>
            <person name="Minardi D."/>
            <person name="Oidtmann B."/>
            <person name="Van Der Giezen M."/>
            <person name="Studholme D.J."/>
        </authorList>
    </citation>
    <scope>NUCLEOTIDE SEQUENCE [LARGE SCALE GENOMIC DNA]</scope>
    <source>
        <strain evidence="11 12">NJM0002</strain>
    </source>
</reference>
<feature type="transmembrane region" description="Helical" evidence="9">
    <location>
        <begin position="146"/>
        <end position="166"/>
    </location>
</feature>
<organism evidence="11 12">
    <name type="scientific">Aphanomyces invadans</name>
    <dbReference type="NCBI Taxonomy" id="157072"/>
    <lineage>
        <taxon>Eukaryota</taxon>
        <taxon>Sar</taxon>
        <taxon>Stramenopiles</taxon>
        <taxon>Oomycota</taxon>
        <taxon>Saprolegniomycetes</taxon>
        <taxon>Saprolegniales</taxon>
        <taxon>Verrucalvaceae</taxon>
        <taxon>Aphanomyces</taxon>
    </lineage>
</organism>
<feature type="region of interest" description="Disordered" evidence="8">
    <location>
        <begin position="645"/>
        <end position="686"/>
    </location>
</feature>
<dbReference type="SUPFAM" id="SSF161111">
    <property type="entry name" value="Cation efflux protein transmembrane domain-like"/>
    <property type="match status" value="1"/>
</dbReference>
<feature type="transmembrane region" description="Helical" evidence="9">
    <location>
        <begin position="394"/>
        <end position="414"/>
    </location>
</feature>
<dbReference type="GO" id="GO:0005385">
    <property type="term" value="F:zinc ion transmembrane transporter activity"/>
    <property type="evidence" value="ECO:0007669"/>
    <property type="project" value="InterPro"/>
</dbReference>
<keyword evidence="12" id="KW-1185">Reference proteome</keyword>
<keyword evidence="4 9" id="KW-0812">Transmembrane</keyword>
<comment type="subcellular location">
    <subcellularLocation>
        <location evidence="1">Membrane</location>
        <topology evidence="1">Multi-pass membrane protein</topology>
    </subcellularLocation>
</comment>
<evidence type="ECO:0000313" key="12">
    <source>
        <dbReference type="Proteomes" id="UP000285060"/>
    </source>
</evidence>
<feature type="transmembrane region" description="Helical" evidence="9">
    <location>
        <begin position="277"/>
        <end position="295"/>
    </location>
</feature>
<evidence type="ECO:0000256" key="5">
    <source>
        <dbReference type="ARBA" id="ARBA00022989"/>
    </source>
</evidence>
<dbReference type="GO" id="GO:0016020">
    <property type="term" value="C:membrane"/>
    <property type="evidence" value="ECO:0007669"/>
    <property type="project" value="UniProtKB-SubCell"/>
</dbReference>
<evidence type="ECO:0000256" key="1">
    <source>
        <dbReference type="ARBA" id="ARBA00004141"/>
    </source>
</evidence>
<dbReference type="EMBL" id="QUSY01000769">
    <property type="protein sequence ID" value="RHY27454.1"/>
    <property type="molecule type" value="Genomic_DNA"/>
</dbReference>
<feature type="transmembrane region" description="Helical" evidence="9">
    <location>
        <begin position="172"/>
        <end position="191"/>
    </location>
</feature>
<feature type="transmembrane region" description="Helical" evidence="9">
    <location>
        <begin position="203"/>
        <end position="223"/>
    </location>
</feature>
<evidence type="ECO:0000313" key="11">
    <source>
        <dbReference type="EMBL" id="RHY27454.1"/>
    </source>
</evidence>
<keyword evidence="3" id="KW-0813">Transport</keyword>
<feature type="compositionally biased region" description="Basic residues" evidence="8">
    <location>
        <begin position="658"/>
        <end position="671"/>
    </location>
</feature>
<dbReference type="InterPro" id="IPR027469">
    <property type="entry name" value="Cation_efflux_TMD_sf"/>
</dbReference>
<dbReference type="InterPro" id="IPR045316">
    <property type="entry name" value="Msc2-like"/>
</dbReference>
<dbReference type="NCBIfam" id="TIGR01297">
    <property type="entry name" value="CDF"/>
    <property type="match status" value="1"/>
</dbReference>
<evidence type="ECO:0000256" key="6">
    <source>
        <dbReference type="ARBA" id="ARBA00023065"/>
    </source>
</evidence>
<feature type="transmembrane region" description="Helical" evidence="9">
    <location>
        <begin position="361"/>
        <end position="382"/>
    </location>
</feature>
<dbReference type="Proteomes" id="UP000285060">
    <property type="component" value="Unassembled WGS sequence"/>
</dbReference>
<evidence type="ECO:0000256" key="8">
    <source>
        <dbReference type="SAM" id="MobiDB-lite"/>
    </source>
</evidence>
<feature type="transmembrane region" description="Helical" evidence="9">
    <location>
        <begin position="504"/>
        <end position="525"/>
    </location>
</feature>
<keyword evidence="6" id="KW-0406">Ion transport</keyword>
<dbReference type="GO" id="GO:0006882">
    <property type="term" value="P:intracellular zinc ion homeostasis"/>
    <property type="evidence" value="ECO:0007669"/>
    <property type="project" value="InterPro"/>
</dbReference>
<comment type="caution">
    <text evidence="11">The sequence shown here is derived from an EMBL/GenBank/DDBJ whole genome shotgun (WGS) entry which is preliminary data.</text>
</comment>
<dbReference type="InterPro" id="IPR002524">
    <property type="entry name" value="Cation_efflux"/>
</dbReference>
<evidence type="ECO:0000256" key="9">
    <source>
        <dbReference type="SAM" id="Phobius"/>
    </source>
</evidence>
<feature type="compositionally biased region" description="Low complexity" evidence="8">
    <location>
        <begin position="675"/>
        <end position="686"/>
    </location>
</feature>
<sequence>MHDHRDVLFHEEERQESTLLAAGSALTQLAWLSLLHNITFSSNNLATAVACLPWTFAAVGVIAAFSSSSSSPTSPFLPTHPHKSMTSATPSVLRSVLQGGLLATLFVLRMSMLHFCGLQFTALVESATHCLTEPLSKAFCHQNTPANAVVAIATGYALALVFPSMMSNSTTGPSLLFHLSLFAASVGLKYISSSFNRQTHSPSTIAVVYSTAIATSVATYYVLGSTLTSPSVHIPQVETHVSSLAVLAGLVVAGVGAIVLPATVFLDDSTDSRQAHLNVSIRLGLQFPLAVATALSSPHTLSWHVLVHVVLSFGALASIAWGWFMYLSTLEKSASFAMPRRISSRSILTTWRSCDPATQKILLFLTGNILYMFVEFVVGYVTNSLGLLSDAGHMLFDNGALVIGLGASMVSKWPCNDRYTFGYDRVEVLSGFVNSLLLVFMAVHFMMEAIERVVEPPTIMTDNLLVTSVGGLVMNVVGLIWFHDLAHGHSHGGEGCPSANSNMVGVYLHVLADTMGSVGVILSSICIDWYGWYIMDPLCSAFISVLIFGSTFPLLKDTMTQLVQGISASTASSLNVAKQRVQQLPFVHHVANVHAWSQAGQLIATVHVVIDKHVDGAVMHVRRTILEVVHVAHLTVQVMHVNEPNTDALDSSHDGHWHRSNSHGSHGHSHGHGGCSHSSPHGCAND</sequence>
<dbReference type="PANTHER" id="PTHR45755:SF4">
    <property type="entry name" value="ZINC TRANSPORTER 7"/>
    <property type="match status" value="1"/>
</dbReference>
<feature type="transmembrane region" description="Helical" evidence="9">
    <location>
        <begin position="531"/>
        <end position="555"/>
    </location>
</feature>
<dbReference type="Gene3D" id="1.20.1510.10">
    <property type="entry name" value="Cation efflux protein transmembrane domain"/>
    <property type="match status" value="1"/>
</dbReference>
<dbReference type="InterPro" id="IPR058533">
    <property type="entry name" value="Cation_efflux_TM"/>
</dbReference>
<feature type="transmembrane region" description="Helical" evidence="9">
    <location>
        <begin position="45"/>
        <end position="67"/>
    </location>
</feature>
<comment type="similarity">
    <text evidence="2">Belongs to the cation diffusion facilitator (CDF) transporter (TC 2.A.4) family. SLC30A subfamily.</text>
</comment>
<dbReference type="AlphaFoldDB" id="A0A418AQX8"/>
<dbReference type="FunFam" id="1.20.1510.10:FF:000014">
    <property type="entry name" value="Cation efflux protein/ zinc transporter"/>
    <property type="match status" value="1"/>
</dbReference>
<dbReference type="Pfam" id="PF01545">
    <property type="entry name" value="Cation_efflux"/>
    <property type="match status" value="1"/>
</dbReference>
<feature type="transmembrane region" description="Helical" evidence="9">
    <location>
        <begin position="426"/>
        <end position="445"/>
    </location>
</feature>
<evidence type="ECO:0000256" key="7">
    <source>
        <dbReference type="ARBA" id="ARBA00023136"/>
    </source>
</evidence>
<name>A0A418AQX8_9STRA</name>
<dbReference type="PANTHER" id="PTHR45755">
    <property type="match status" value="1"/>
</dbReference>
<evidence type="ECO:0000256" key="3">
    <source>
        <dbReference type="ARBA" id="ARBA00022448"/>
    </source>
</evidence>
<keyword evidence="5 9" id="KW-1133">Transmembrane helix</keyword>
<gene>
    <name evidence="11" type="ORF">DYB32_006765</name>
</gene>